<comment type="caution">
    <text evidence="1">The sequence shown here is derived from an EMBL/GenBank/DDBJ whole genome shotgun (WGS) entry which is preliminary data.</text>
</comment>
<sequence>MSSRDRQNKRRKDEKYVVPERPSPEEVIYFLWESSKQTSCVIAEILKEIKAINQASISTSLKNITKRLSKLESDVSRLGLPNQDMVDNFDRFRHQLASIQQEFMGSEFEPGQNPVFKGTLRSCLGDLSTQMSGVTDRIGNVQDNLVKLEA</sequence>
<gene>
    <name evidence="1" type="ORF">H9Q72_010471</name>
</gene>
<dbReference type="AlphaFoldDB" id="A0A9P7HQL4"/>
<evidence type="ECO:0000313" key="1">
    <source>
        <dbReference type="EMBL" id="KAG5761417.1"/>
    </source>
</evidence>
<keyword evidence="2" id="KW-1185">Reference proteome</keyword>
<reference evidence="1" key="2">
    <citation type="submission" date="2020-10" db="EMBL/GenBank/DDBJ databases">
        <authorList>
            <person name="Peck L.D."/>
            <person name="Nowell R.W."/>
            <person name="Flood J."/>
            <person name="Ryan M.J."/>
            <person name="Barraclough T.G."/>
        </authorList>
    </citation>
    <scope>NUCLEOTIDE SEQUENCE</scope>
    <source>
        <strain evidence="1">IMI 127659i</strain>
    </source>
</reference>
<dbReference type="Proteomes" id="UP000750502">
    <property type="component" value="Unassembled WGS sequence"/>
</dbReference>
<dbReference type="EMBL" id="JADFTT010000452">
    <property type="protein sequence ID" value="KAG5761417.1"/>
    <property type="molecule type" value="Genomic_DNA"/>
</dbReference>
<organism evidence="1 2">
    <name type="scientific">Fusarium xylarioides</name>
    <dbReference type="NCBI Taxonomy" id="221167"/>
    <lineage>
        <taxon>Eukaryota</taxon>
        <taxon>Fungi</taxon>
        <taxon>Dikarya</taxon>
        <taxon>Ascomycota</taxon>
        <taxon>Pezizomycotina</taxon>
        <taxon>Sordariomycetes</taxon>
        <taxon>Hypocreomycetidae</taxon>
        <taxon>Hypocreales</taxon>
        <taxon>Nectriaceae</taxon>
        <taxon>Fusarium</taxon>
        <taxon>Fusarium fujikuroi species complex</taxon>
    </lineage>
</organism>
<name>A0A9P7HQL4_9HYPO</name>
<accession>A0A9P7HQL4</accession>
<evidence type="ECO:0000313" key="2">
    <source>
        <dbReference type="Proteomes" id="UP000750502"/>
    </source>
</evidence>
<dbReference type="OrthoDB" id="5105723at2759"/>
<proteinExistence type="predicted"/>
<protein>
    <submittedName>
        <fullName evidence="1">Uncharacterized protein</fullName>
    </submittedName>
</protein>
<reference evidence="1" key="1">
    <citation type="journal article" date="2020" name="bioRxiv">
        <title>Historical genomics reveals the evolutionary mechanisms behind multiple outbreaks of the host-specific coffee wilt pathogen Fusarium xylarioides.</title>
        <authorList>
            <person name="Peck D."/>
            <person name="Nowell R.W."/>
            <person name="Flood J."/>
            <person name="Ryan M.J."/>
            <person name="Barraclough T.G."/>
        </authorList>
    </citation>
    <scope>NUCLEOTIDE SEQUENCE</scope>
    <source>
        <strain evidence="1">IMI 127659i</strain>
    </source>
</reference>